<dbReference type="PANTHER" id="PTHR24222:SF76">
    <property type="entry name" value="MYCOBACTIN IMPORT ATP-BINDING_PERMEASE PROTEIN IRTB"/>
    <property type="match status" value="1"/>
</dbReference>
<organism evidence="7 8">
    <name type="scientific">Caulochytrium protostelioides</name>
    <dbReference type="NCBI Taxonomy" id="1555241"/>
    <lineage>
        <taxon>Eukaryota</taxon>
        <taxon>Fungi</taxon>
        <taxon>Fungi incertae sedis</taxon>
        <taxon>Chytridiomycota</taxon>
        <taxon>Chytridiomycota incertae sedis</taxon>
        <taxon>Chytridiomycetes</taxon>
        <taxon>Caulochytriales</taxon>
        <taxon>Caulochytriaceae</taxon>
        <taxon>Caulochytrium</taxon>
    </lineage>
</organism>
<keyword evidence="2 5" id="KW-0812">Transmembrane</keyword>
<reference evidence="8" key="1">
    <citation type="journal article" date="2018" name="Nat. Microbiol.">
        <title>Leveraging single-cell genomics to expand the fungal tree of life.</title>
        <authorList>
            <person name="Ahrendt S.R."/>
            <person name="Quandt C.A."/>
            <person name="Ciobanu D."/>
            <person name="Clum A."/>
            <person name="Salamov A."/>
            <person name="Andreopoulos B."/>
            <person name="Cheng J.F."/>
            <person name="Woyke T."/>
            <person name="Pelin A."/>
            <person name="Henrissat B."/>
            <person name="Reynolds N.K."/>
            <person name="Benny G.L."/>
            <person name="Smith M.E."/>
            <person name="James T.Y."/>
            <person name="Grigoriev I.V."/>
        </authorList>
    </citation>
    <scope>NUCLEOTIDE SEQUENCE [LARGE SCALE GENOMIC DNA]</scope>
    <source>
        <strain evidence="8">ATCC 52028</strain>
    </source>
</reference>
<dbReference type="Proteomes" id="UP000268535">
    <property type="component" value="Unassembled WGS sequence"/>
</dbReference>
<protein>
    <recommendedName>
        <fullName evidence="6">ABC transmembrane type-1 domain-containing protein</fullName>
    </recommendedName>
</protein>
<evidence type="ECO:0000256" key="1">
    <source>
        <dbReference type="ARBA" id="ARBA00004141"/>
    </source>
</evidence>
<dbReference type="InterPro" id="IPR011527">
    <property type="entry name" value="ABC1_TM_dom"/>
</dbReference>
<dbReference type="GO" id="GO:0005886">
    <property type="term" value="C:plasma membrane"/>
    <property type="evidence" value="ECO:0007669"/>
    <property type="project" value="TreeGrafter"/>
</dbReference>
<sequence length="108" mass="11914">LVYLGIAQLVSTWLYIGLFLYTSEATSHRLREAYLRAVLRQDIAWFDTTGGGSTAVKIITDCRLVQDGTGEKVSLFALNVSAFVAALIVAFTQSWKLTLSVIYIVPLL</sequence>
<evidence type="ECO:0000256" key="4">
    <source>
        <dbReference type="ARBA" id="ARBA00023136"/>
    </source>
</evidence>
<proteinExistence type="predicted"/>
<dbReference type="AlphaFoldDB" id="A0A4P9WW06"/>
<name>A0A4P9WW06_9FUNG</name>
<accession>A0A4P9WW06</accession>
<gene>
    <name evidence="7" type="ORF">CAUPRSCDRAFT_4768</name>
</gene>
<keyword evidence="3 5" id="KW-1133">Transmembrane helix</keyword>
<dbReference type="InterPro" id="IPR039421">
    <property type="entry name" value="Type_1_exporter"/>
</dbReference>
<dbReference type="Gene3D" id="1.20.1560.10">
    <property type="entry name" value="ABC transporter type 1, transmembrane domain"/>
    <property type="match status" value="1"/>
</dbReference>
<evidence type="ECO:0000313" key="8">
    <source>
        <dbReference type="Proteomes" id="UP000268535"/>
    </source>
</evidence>
<dbReference type="GO" id="GO:0005524">
    <property type="term" value="F:ATP binding"/>
    <property type="evidence" value="ECO:0007669"/>
    <property type="project" value="InterPro"/>
</dbReference>
<evidence type="ECO:0000256" key="5">
    <source>
        <dbReference type="SAM" id="Phobius"/>
    </source>
</evidence>
<dbReference type="SUPFAM" id="SSF90123">
    <property type="entry name" value="ABC transporter transmembrane region"/>
    <property type="match status" value="1"/>
</dbReference>
<evidence type="ECO:0000256" key="2">
    <source>
        <dbReference type="ARBA" id="ARBA00022692"/>
    </source>
</evidence>
<dbReference type="PANTHER" id="PTHR24222">
    <property type="entry name" value="ABC TRANSPORTER B FAMILY"/>
    <property type="match status" value="1"/>
</dbReference>
<feature type="transmembrane region" description="Helical" evidence="5">
    <location>
        <begin position="73"/>
        <end position="91"/>
    </location>
</feature>
<evidence type="ECO:0000256" key="3">
    <source>
        <dbReference type="ARBA" id="ARBA00022989"/>
    </source>
</evidence>
<dbReference type="InterPro" id="IPR036640">
    <property type="entry name" value="ABC1_TM_sf"/>
</dbReference>
<feature type="non-terminal residue" evidence="7">
    <location>
        <position position="108"/>
    </location>
</feature>
<dbReference type="Pfam" id="PF00664">
    <property type="entry name" value="ABC_membrane"/>
    <property type="match status" value="1"/>
</dbReference>
<feature type="domain" description="ABC transmembrane type-1" evidence="6">
    <location>
        <begin position="1"/>
        <end position="108"/>
    </location>
</feature>
<dbReference type="PROSITE" id="PS50929">
    <property type="entry name" value="ABC_TM1F"/>
    <property type="match status" value="1"/>
</dbReference>
<dbReference type="GO" id="GO:0140359">
    <property type="term" value="F:ABC-type transporter activity"/>
    <property type="evidence" value="ECO:0007669"/>
    <property type="project" value="InterPro"/>
</dbReference>
<evidence type="ECO:0000313" key="7">
    <source>
        <dbReference type="EMBL" id="RKO95366.1"/>
    </source>
</evidence>
<keyword evidence="4 5" id="KW-0472">Membrane</keyword>
<feature type="transmembrane region" description="Helical" evidence="5">
    <location>
        <begin position="6"/>
        <end position="22"/>
    </location>
</feature>
<comment type="subcellular location">
    <subcellularLocation>
        <location evidence="1">Membrane</location>
        <topology evidence="1">Multi-pass membrane protein</topology>
    </subcellularLocation>
</comment>
<feature type="non-terminal residue" evidence="7">
    <location>
        <position position="1"/>
    </location>
</feature>
<dbReference type="EMBL" id="ML012009">
    <property type="protein sequence ID" value="RKO95366.1"/>
    <property type="molecule type" value="Genomic_DNA"/>
</dbReference>
<evidence type="ECO:0000259" key="6">
    <source>
        <dbReference type="PROSITE" id="PS50929"/>
    </source>
</evidence>